<dbReference type="EMBL" id="SUNJ01006675">
    <property type="protein sequence ID" value="TPP62580.1"/>
    <property type="molecule type" value="Genomic_DNA"/>
</dbReference>
<dbReference type="InterPro" id="IPR021109">
    <property type="entry name" value="Peptidase_aspartic_dom_sf"/>
</dbReference>
<name>A0A504YYL8_FASGI</name>
<evidence type="ECO:0000313" key="1">
    <source>
        <dbReference type="EMBL" id="TPP62580.1"/>
    </source>
</evidence>
<protein>
    <recommendedName>
        <fullName evidence="3">Asteroid domain-containing protein</fullName>
    </recommendedName>
</protein>
<evidence type="ECO:0000313" key="2">
    <source>
        <dbReference type="Proteomes" id="UP000316759"/>
    </source>
</evidence>
<reference evidence="1 2" key="1">
    <citation type="submission" date="2019-04" db="EMBL/GenBank/DDBJ databases">
        <title>Annotation for the trematode Fasciola gigantica.</title>
        <authorList>
            <person name="Choi Y.-J."/>
        </authorList>
    </citation>
    <scope>NUCLEOTIDE SEQUENCE [LARGE SCALE GENOMIC DNA]</scope>
    <source>
        <strain evidence="1">Uganda_cow_1</strain>
    </source>
</reference>
<organism evidence="1 2">
    <name type="scientific">Fasciola gigantica</name>
    <name type="common">Giant liver fluke</name>
    <dbReference type="NCBI Taxonomy" id="46835"/>
    <lineage>
        <taxon>Eukaryota</taxon>
        <taxon>Metazoa</taxon>
        <taxon>Spiralia</taxon>
        <taxon>Lophotrochozoa</taxon>
        <taxon>Platyhelminthes</taxon>
        <taxon>Trematoda</taxon>
        <taxon>Digenea</taxon>
        <taxon>Plagiorchiida</taxon>
        <taxon>Echinostomata</taxon>
        <taxon>Echinostomatoidea</taxon>
        <taxon>Fasciolidae</taxon>
        <taxon>Fasciola</taxon>
    </lineage>
</organism>
<dbReference type="AlphaFoldDB" id="A0A504YYL8"/>
<accession>A0A504YYL8</accession>
<gene>
    <name evidence="1" type="ORF">FGIG_10669</name>
</gene>
<dbReference type="OrthoDB" id="6255672at2759"/>
<evidence type="ECO:0008006" key="3">
    <source>
        <dbReference type="Google" id="ProtNLM"/>
    </source>
</evidence>
<dbReference type="STRING" id="46835.A0A504YYL8"/>
<sequence length="879" mass="98518">MNIDPTANISLVAANGEPIQTIGSVTVTIDLGNQRVTQRATVAQRLPWDVILKVDFLSSHGAVIDLPQACISIDGNPIPFFGHVPTKPELLSMASMDMLKRLLPHPDSVETEARQKLKLTLLDFADIFAWDEKETASMSEFNLESVLLSNPLNFESFELRSSFLVVDGDDFIHFLSKLFGAGSCDDECLQFSVEAHSIISLFQRFNVDAIFLFEGVVPERAYATLDRRHTSAAHPMAQQTLLNVLKYYGVQRVFLNEPICRAVCSLAGRLQCPFTGSKDAYYLMACDKSVPLSLVPLHLLLPETVPAEFNFFLSDDNRTNKVGISTYAFYPQATDFVRLVSESRRLFAVAWDFGLMYIDNKLVLAKGVKPQPDNQSRFECLLQWAQENSEDLVAQITSVLFDGSLDQWSETRASYICAPHTVGERIRSLIESTVMTNDAYRLDLSNVKSMEEIPVAVMDSTTDVGELALLSGWPPGLTAAYRRGDIPLALIAYLYLPVCARQRVRLQPVEMAGIQLASPLTVLSARILVGMEQQIRNEAKLQGLYDERYSLVLGSPQSSQAVSVVIEPYLLNFRQDRTDTVLCQLFGLPEAVESLRPDWLLSIAFTVGLWRCHISNIYPSASHASVEPVYESPFLLSLLSVTIATVYNIDHSHRELRAHYCRVSQFAASELATSIRQHGGRLDSSVREARGFQGIQVIYQALRALVILVDGIVHPTAVSSVFKFLPCWIMFPSETLVYTLMDHLQLQIPTVRQDLAKQFWLPKITLSSHSKNVDEARDVFDRLLQLSSVLVKPDAPFLEVSSHLSERLDLHESRTETTLTPLGCRTQYSGQSNEENEMWARGKVVPDCVPPPLERRMDKTNPRVQRIALFELSNCTPRH</sequence>
<proteinExistence type="predicted"/>
<keyword evidence="2" id="KW-1185">Reference proteome</keyword>
<dbReference type="Gene3D" id="2.40.70.10">
    <property type="entry name" value="Acid Proteases"/>
    <property type="match status" value="1"/>
</dbReference>
<dbReference type="Proteomes" id="UP000316759">
    <property type="component" value="Unassembled WGS sequence"/>
</dbReference>
<comment type="caution">
    <text evidence="1">The sequence shown here is derived from an EMBL/GenBank/DDBJ whole genome shotgun (WGS) entry which is preliminary data.</text>
</comment>